<reference evidence="1 2" key="1">
    <citation type="journal article" date="2009" name="Stand. Genomic Sci.">
        <title>Complete genome sequence of Pirellula staleyi type strain (ATCC 27377).</title>
        <authorList>
            <person name="Clum A."/>
            <person name="Tindall B.J."/>
            <person name="Sikorski J."/>
            <person name="Ivanova N."/>
            <person name="Mavrommatis K."/>
            <person name="Lucas S."/>
            <person name="Glavina del Rio T."/>
            <person name="Nolan M."/>
            <person name="Chen F."/>
            <person name="Tice H."/>
            <person name="Pitluck S."/>
            <person name="Cheng J.F."/>
            <person name="Chertkov O."/>
            <person name="Brettin T."/>
            <person name="Han C."/>
            <person name="Detter J.C."/>
            <person name="Kuske C."/>
            <person name="Bruce D."/>
            <person name="Goodwin L."/>
            <person name="Ovchinikova G."/>
            <person name="Pati A."/>
            <person name="Mikhailova N."/>
            <person name="Chen A."/>
            <person name="Palaniappan K."/>
            <person name="Land M."/>
            <person name="Hauser L."/>
            <person name="Chang Y.J."/>
            <person name="Jeffries C.D."/>
            <person name="Chain P."/>
            <person name="Rohde M."/>
            <person name="Goker M."/>
            <person name="Bristow J."/>
            <person name="Eisen J.A."/>
            <person name="Markowitz V."/>
            <person name="Hugenholtz P."/>
            <person name="Kyrpides N.C."/>
            <person name="Klenk H.P."/>
            <person name="Lapidus A."/>
        </authorList>
    </citation>
    <scope>NUCLEOTIDE SEQUENCE [LARGE SCALE GENOMIC DNA]</scope>
    <source>
        <strain evidence="2">ATCC 27377 / DSM 6068 / ICPB 4128</strain>
    </source>
</reference>
<keyword evidence="2" id="KW-1185">Reference proteome</keyword>
<dbReference type="EMBL" id="CP001848">
    <property type="protein sequence ID" value="ADB14975.1"/>
    <property type="molecule type" value="Genomic_DNA"/>
</dbReference>
<dbReference type="Proteomes" id="UP000001887">
    <property type="component" value="Chromosome"/>
</dbReference>
<dbReference type="KEGG" id="psl:Psta_0281"/>
<dbReference type="HOGENOM" id="CLU_011927_1_0_0"/>
<dbReference type="SUPFAM" id="SSF52540">
    <property type="entry name" value="P-loop containing nucleoside triphosphate hydrolases"/>
    <property type="match status" value="1"/>
</dbReference>
<evidence type="ECO:0000313" key="1">
    <source>
        <dbReference type="EMBL" id="ADB14975.1"/>
    </source>
</evidence>
<sequence>MTTEWLADDAHKAFRAFLTTIKPDEDINEAATRLRFIDDILIKVLQWDKNHVWPESHVKNVGYIDYEFNKPRPSLILEAKSVDKTFILPGYEYPAEPVPFSLIASECKEAAAALTQCQNYANKRGARYSAISNGHQWLLSMTFVQNEPVEDRLVYVFESLDAINKKFRAFFECFGPMAIRSNQPSMKLLDARRAPAPAKFSTTIPGYPVAADRNSLAPSVGGLLQLIWEAIDGDQDNELFLRSCYIPSAPSSDMLKKAHTLLSQRATTDEQLAAADVKPATRRSVLEHQDRSDREQPVVILGRIGHGKSTFLKYLRHIEAKDILSSKYLQIDLNFLRTPATAAEVPNFVMRRVQEQLKGYGIEYADDPFVRRVLKRELNDFRKSPRGVLLKEKPDELREAEVDFLETFTNDAERYMALVMKFIRRSHHKSVAIFFDNLDRRGDDLQEAAFLRAAAMANDWGVLVFVCLRPGSVQRSSAAGVLDTMAPRMLVIPQPDIAVVLRKRFQYASKYAGLSLPSDAYTHNTFGADADKQLPEASRFFAMCDDSIHSNPVLAEQFEAVSNGNIRRVMEYVQKVITSRHLDTQKILDKLAKPDGYTLADHETNRALIFGPYIHFDSRESLFTNLFDISHADPTEHFSRVFLLDYCHRHANSVTNHGYIPVTTLQEYMASLGYSANHITESLSLLVERNCLEGQDEYRDQEETPKLGADVRITSLGSFHITTLVRTQEYMDAISIDTPILDETVRASIKDVEDIRSRLKRARVFTAYLARQAEYFTDADARRVLDDILTAAANDITDIEADLKKS</sequence>
<accession>D2R1J0</accession>
<organism evidence="1 2">
    <name type="scientific">Pirellula staleyi (strain ATCC 27377 / DSM 6068 / ICPB 4128)</name>
    <name type="common">Pirella staleyi</name>
    <dbReference type="NCBI Taxonomy" id="530564"/>
    <lineage>
        <taxon>Bacteria</taxon>
        <taxon>Pseudomonadati</taxon>
        <taxon>Planctomycetota</taxon>
        <taxon>Planctomycetia</taxon>
        <taxon>Pirellulales</taxon>
        <taxon>Pirellulaceae</taxon>
        <taxon>Pirellula</taxon>
    </lineage>
</organism>
<gene>
    <name evidence="1" type="ordered locus">Psta_0281</name>
</gene>
<name>D2R1J0_PIRSD</name>
<dbReference type="AlphaFoldDB" id="D2R1J0"/>
<evidence type="ECO:0008006" key="3">
    <source>
        <dbReference type="Google" id="ProtNLM"/>
    </source>
</evidence>
<dbReference type="OrthoDB" id="9804077at2"/>
<protein>
    <recommendedName>
        <fullName evidence="3">Orc1-like AAA ATPase domain-containing protein</fullName>
    </recommendedName>
</protein>
<evidence type="ECO:0000313" key="2">
    <source>
        <dbReference type="Proteomes" id="UP000001887"/>
    </source>
</evidence>
<dbReference type="InterPro" id="IPR027417">
    <property type="entry name" value="P-loop_NTPase"/>
</dbReference>
<dbReference type="eggNOG" id="COG1672">
    <property type="taxonomic scope" value="Bacteria"/>
</dbReference>
<proteinExistence type="predicted"/>